<dbReference type="AlphaFoldDB" id="A0ABD0NWY5"/>
<sequence>PQLPARLRPTLDGAKMRASLRMTQYLESWGAAKPFANLHHRDSMTNENGKINTH</sequence>
<proteinExistence type="predicted"/>
<comment type="caution">
    <text evidence="2">The sequence shown here is derived from an EMBL/GenBank/DDBJ whole genome shotgun (WGS) entry which is preliminary data.</text>
</comment>
<dbReference type="EMBL" id="JAMKFB020000019">
    <property type="protein sequence ID" value="KAL0165486.1"/>
    <property type="molecule type" value="Genomic_DNA"/>
</dbReference>
<evidence type="ECO:0000313" key="2">
    <source>
        <dbReference type="EMBL" id="KAL0165486.1"/>
    </source>
</evidence>
<dbReference type="Proteomes" id="UP001529510">
    <property type="component" value="Unassembled WGS sequence"/>
</dbReference>
<organism evidence="2 3">
    <name type="scientific">Cirrhinus mrigala</name>
    <name type="common">Mrigala</name>
    <dbReference type="NCBI Taxonomy" id="683832"/>
    <lineage>
        <taxon>Eukaryota</taxon>
        <taxon>Metazoa</taxon>
        <taxon>Chordata</taxon>
        <taxon>Craniata</taxon>
        <taxon>Vertebrata</taxon>
        <taxon>Euteleostomi</taxon>
        <taxon>Actinopterygii</taxon>
        <taxon>Neopterygii</taxon>
        <taxon>Teleostei</taxon>
        <taxon>Ostariophysi</taxon>
        <taxon>Cypriniformes</taxon>
        <taxon>Cyprinidae</taxon>
        <taxon>Labeoninae</taxon>
        <taxon>Labeonini</taxon>
        <taxon>Cirrhinus</taxon>
    </lineage>
</organism>
<feature type="non-terminal residue" evidence="2">
    <location>
        <position position="1"/>
    </location>
</feature>
<protein>
    <recommendedName>
        <fullName evidence="1">Adenylate cyclase conserved domain-containing protein</fullName>
    </recommendedName>
</protein>
<dbReference type="InterPro" id="IPR009398">
    <property type="entry name" value="Adcy_conserved_dom"/>
</dbReference>
<evidence type="ECO:0000259" key="1">
    <source>
        <dbReference type="Pfam" id="PF06327"/>
    </source>
</evidence>
<feature type="domain" description="Adenylate cyclase conserved" evidence="1">
    <location>
        <begin position="23"/>
        <end position="51"/>
    </location>
</feature>
<reference evidence="2 3" key="1">
    <citation type="submission" date="2024-05" db="EMBL/GenBank/DDBJ databases">
        <title>Genome sequencing and assembly of Indian major carp, Cirrhinus mrigala (Hamilton, 1822).</title>
        <authorList>
            <person name="Mohindra V."/>
            <person name="Chowdhury L.M."/>
            <person name="Lal K."/>
            <person name="Jena J.K."/>
        </authorList>
    </citation>
    <scope>NUCLEOTIDE SEQUENCE [LARGE SCALE GENOMIC DNA]</scope>
    <source>
        <strain evidence="2">CM1030</strain>
        <tissue evidence="2">Blood</tissue>
    </source>
</reference>
<keyword evidence="3" id="KW-1185">Reference proteome</keyword>
<gene>
    <name evidence="2" type="ORF">M9458_037330</name>
</gene>
<feature type="non-terminal residue" evidence="2">
    <location>
        <position position="54"/>
    </location>
</feature>
<name>A0ABD0NWY5_CIRMR</name>
<accession>A0ABD0NWY5</accession>
<evidence type="ECO:0000313" key="3">
    <source>
        <dbReference type="Proteomes" id="UP001529510"/>
    </source>
</evidence>
<dbReference type="Pfam" id="PF06327">
    <property type="entry name" value="Adcy_cons_dom"/>
    <property type="match status" value="1"/>
</dbReference>